<dbReference type="InterPro" id="IPR013249">
    <property type="entry name" value="RNA_pol_sigma70_r4_t2"/>
</dbReference>
<name>A0A6L5QAM4_9BURK</name>
<dbReference type="GO" id="GO:0016987">
    <property type="term" value="F:sigma factor activity"/>
    <property type="evidence" value="ECO:0007669"/>
    <property type="project" value="UniProtKB-KW"/>
</dbReference>
<dbReference type="InterPro" id="IPR014284">
    <property type="entry name" value="RNA_pol_sigma-70_dom"/>
</dbReference>
<evidence type="ECO:0000313" key="8">
    <source>
        <dbReference type="Proteomes" id="UP000481037"/>
    </source>
</evidence>
<dbReference type="InterPro" id="IPR013324">
    <property type="entry name" value="RNA_pol_sigma_r3/r4-like"/>
</dbReference>
<dbReference type="InterPro" id="IPR013325">
    <property type="entry name" value="RNA_pol_sigma_r2"/>
</dbReference>
<dbReference type="InterPro" id="IPR036388">
    <property type="entry name" value="WH-like_DNA-bd_sf"/>
</dbReference>
<dbReference type="Proteomes" id="UP000481037">
    <property type="component" value="Unassembled WGS sequence"/>
</dbReference>
<dbReference type="InterPro" id="IPR039425">
    <property type="entry name" value="RNA_pol_sigma-70-like"/>
</dbReference>
<dbReference type="Pfam" id="PF08281">
    <property type="entry name" value="Sigma70_r4_2"/>
    <property type="match status" value="1"/>
</dbReference>
<evidence type="ECO:0000256" key="1">
    <source>
        <dbReference type="ARBA" id="ARBA00010641"/>
    </source>
</evidence>
<dbReference type="SUPFAM" id="SSF88659">
    <property type="entry name" value="Sigma3 and sigma4 domains of RNA polymerase sigma factors"/>
    <property type="match status" value="1"/>
</dbReference>
<evidence type="ECO:0000256" key="2">
    <source>
        <dbReference type="ARBA" id="ARBA00023015"/>
    </source>
</evidence>
<dbReference type="Pfam" id="PF04542">
    <property type="entry name" value="Sigma70_r2"/>
    <property type="match status" value="1"/>
</dbReference>
<sequence length="170" mass="18890">MNAENVDGLYSDHHGWLYSLLQRRLGNRGDAADLAHDAFIRLLVKPRSFDSFDGARAYLSTVARGLCVDLWRRREVEQAWLDALAAQPEPFTCSAEHSAIVLQALTAVDAMLRKLPANVASAFVMGIVLEMTDQQIAAELGVSDRMVRKYMAQAMLHCMQLEARWAANAA</sequence>
<accession>A0A6L5QAM4</accession>
<dbReference type="InterPro" id="IPR007627">
    <property type="entry name" value="RNA_pol_sigma70_r2"/>
</dbReference>
<reference evidence="7 8" key="1">
    <citation type="submission" date="2019-11" db="EMBL/GenBank/DDBJ databases">
        <title>Novel species isolated from a subtropical stream in China.</title>
        <authorList>
            <person name="Lu H."/>
        </authorList>
    </citation>
    <scope>NUCLEOTIDE SEQUENCE [LARGE SCALE GENOMIC DNA]</scope>
    <source>
        <strain evidence="7 8">FT25W</strain>
    </source>
</reference>
<comment type="similarity">
    <text evidence="1">Belongs to the sigma-70 factor family. ECF subfamily.</text>
</comment>
<gene>
    <name evidence="7" type="ORF">GJ697_02130</name>
</gene>
<dbReference type="GO" id="GO:0003677">
    <property type="term" value="F:DNA binding"/>
    <property type="evidence" value="ECO:0007669"/>
    <property type="project" value="InterPro"/>
</dbReference>
<keyword evidence="4" id="KW-0804">Transcription</keyword>
<keyword evidence="8" id="KW-1185">Reference proteome</keyword>
<evidence type="ECO:0000256" key="3">
    <source>
        <dbReference type="ARBA" id="ARBA00023082"/>
    </source>
</evidence>
<dbReference type="EMBL" id="WKJM01000001">
    <property type="protein sequence ID" value="MRX06630.1"/>
    <property type="molecule type" value="Genomic_DNA"/>
</dbReference>
<protein>
    <submittedName>
        <fullName evidence="7">Sigma-70 family RNA polymerase sigma factor</fullName>
    </submittedName>
</protein>
<evidence type="ECO:0000313" key="7">
    <source>
        <dbReference type="EMBL" id="MRX06630.1"/>
    </source>
</evidence>
<dbReference type="SUPFAM" id="SSF88946">
    <property type="entry name" value="Sigma2 domain of RNA polymerase sigma factors"/>
    <property type="match status" value="1"/>
</dbReference>
<organism evidence="7 8">
    <name type="scientific">Duganella alba</name>
    <dbReference type="NCBI Taxonomy" id="2666081"/>
    <lineage>
        <taxon>Bacteria</taxon>
        <taxon>Pseudomonadati</taxon>
        <taxon>Pseudomonadota</taxon>
        <taxon>Betaproteobacteria</taxon>
        <taxon>Burkholderiales</taxon>
        <taxon>Oxalobacteraceae</taxon>
        <taxon>Telluria group</taxon>
        <taxon>Duganella</taxon>
    </lineage>
</organism>
<feature type="domain" description="RNA polymerase sigma-70 region 2" evidence="5">
    <location>
        <begin position="9"/>
        <end position="74"/>
    </location>
</feature>
<dbReference type="NCBIfam" id="TIGR02937">
    <property type="entry name" value="sigma70-ECF"/>
    <property type="match status" value="1"/>
</dbReference>
<dbReference type="AlphaFoldDB" id="A0A6L5QAM4"/>
<dbReference type="GO" id="GO:0006352">
    <property type="term" value="P:DNA-templated transcription initiation"/>
    <property type="evidence" value="ECO:0007669"/>
    <property type="project" value="InterPro"/>
</dbReference>
<evidence type="ECO:0000259" key="5">
    <source>
        <dbReference type="Pfam" id="PF04542"/>
    </source>
</evidence>
<dbReference type="Gene3D" id="1.10.1740.10">
    <property type="match status" value="1"/>
</dbReference>
<comment type="caution">
    <text evidence="7">The sequence shown here is derived from an EMBL/GenBank/DDBJ whole genome shotgun (WGS) entry which is preliminary data.</text>
</comment>
<dbReference type="RefSeq" id="WP_154366901.1">
    <property type="nucleotide sequence ID" value="NZ_WKJM01000001.1"/>
</dbReference>
<dbReference type="Gene3D" id="1.10.10.10">
    <property type="entry name" value="Winged helix-like DNA-binding domain superfamily/Winged helix DNA-binding domain"/>
    <property type="match status" value="1"/>
</dbReference>
<evidence type="ECO:0000259" key="6">
    <source>
        <dbReference type="Pfam" id="PF08281"/>
    </source>
</evidence>
<evidence type="ECO:0000256" key="4">
    <source>
        <dbReference type="ARBA" id="ARBA00023163"/>
    </source>
</evidence>
<keyword evidence="3" id="KW-0731">Sigma factor</keyword>
<dbReference type="PANTHER" id="PTHR43133">
    <property type="entry name" value="RNA POLYMERASE ECF-TYPE SIGMA FACTO"/>
    <property type="match status" value="1"/>
</dbReference>
<keyword evidence="2" id="KW-0805">Transcription regulation</keyword>
<proteinExistence type="inferred from homology"/>
<dbReference type="PANTHER" id="PTHR43133:SF63">
    <property type="entry name" value="RNA POLYMERASE SIGMA FACTOR FECI-RELATED"/>
    <property type="match status" value="1"/>
</dbReference>
<feature type="domain" description="RNA polymerase sigma factor 70 region 4 type 2" evidence="6">
    <location>
        <begin position="107"/>
        <end position="158"/>
    </location>
</feature>